<organism evidence="5">
    <name type="scientific">marine metagenome</name>
    <dbReference type="NCBI Taxonomy" id="408172"/>
    <lineage>
        <taxon>unclassified sequences</taxon>
        <taxon>metagenomes</taxon>
        <taxon>ecological metagenomes</taxon>
    </lineage>
</organism>
<dbReference type="PROSITE" id="PS00061">
    <property type="entry name" value="ADH_SHORT"/>
    <property type="match status" value="1"/>
</dbReference>
<evidence type="ECO:0000256" key="3">
    <source>
        <dbReference type="ARBA" id="ARBA00023027"/>
    </source>
</evidence>
<dbReference type="Gene3D" id="3.40.50.720">
    <property type="entry name" value="NAD(P)-binding Rossmann-like Domain"/>
    <property type="match status" value="1"/>
</dbReference>
<keyword evidence="4" id="KW-0443">Lipid metabolism</keyword>
<dbReference type="PANTHER" id="PTHR43180:SF28">
    <property type="entry name" value="NAD(P)-BINDING ROSSMANN-FOLD SUPERFAMILY PROTEIN"/>
    <property type="match status" value="1"/>
</dbReference>
<dbReference type="PANTHER" id="PTHR43180">
    <property type="entry name" value="3-OXOACYL-(ACYL-CARRIER-PROTEIN) REDUCTASE (AFU_ORTHOLOGUE AFUA_6G11210)"/>
    <property type="match status" value="1"/>
</dbReference>
<sequence length="193" mass="20070">VGRVSGKVALISGGASGLGRQSAIKLVEEGARVLVTDLNECGGDSVAKELGKDGAFVHHDVTKEADWARATNAALDLFGRLDIVVNSAGIGTMNSVEDCSLEEWQRVMAVNGDGVFLGCKYGIEAIKRTSMEPGAGGSIINISSVSGLIGGHNLAAYNASKGAVRLLTKSVALHCARKGYNIRCNSVHPTFID</sequence>
<dbReference type="InterPro" id="IPR036291">
    <property type="entry name" value="NAD(P)-bd_dom_sf"/>
</dbReference>
<evidence type="ECO:0000256" key="4">
    <source>
        <dbReference type="ARBA" id="ARBA00023098"/>
    </source>
</evidence>
<feature type="non-terminal residue" evidence="5">
    <location>
        <position position="1"/>
    </location>
</feature>
<protein>
    <recommendedName>
        <fullName evidence="6">3-beta hydroxysteroid dehydrogenase</fullName>
    </recommendedName>
</protein>
<feature type="non-terminal residue" evidence="5">
    <location>
        <position position="193"/>
    </location>
</feature>
<gene>
    <name evidence="5" type="ORF">METZ01_LOCUS420189</name>
</gene>
<dbReference type="SUPFAM" id="SSF51735">
    <property type="entry name" value="NAD(P)-binding Rossmann-fold domains"/>
    <property type="match status" value="1"/>
</dbReference>
<proteinExistence type="inferred from homology"/>
<dbReference type="AlphaFoldDB" id="A0A382X9T2"/>
<dbReference type="EMBL" id="UINC01165758">
    <property type="protein sequence ID" value="SVD67335.1"/>
    <property type="molecule type" value="Genomic_DNA"/>
</dbReference>
<keyword evidence="3" id="KW-0520">NAD</keyword>
<reference evidence="5" key="1">
    <citation type="submission" date="2018-05" db="EMBL/GenBank/DDBJ databases">
        <authorList>
            <person name="Lanie J.A."/>
            <person name="Ng W.-L."/>
            <person name="Kazmierczak K.M."/>
            <person name="Andrzejewski T.M."/>
            <person name="Davidsen T.M."/>
            <person name="Wayne K.J."/>
            <person name="Tettelin H."/>
            <person name="Glass J.I."/>
            <person name="Rusch D."/>
            <person name="Podicherti R."/>
            <person name="Tsui H.-C.T."/>
            <person name="Winkler M.E."/>
        </authorList>
    </citation>
    <scope>NUCLEOTIDE SEQUENCE</scope>
</reference>
<comment type="similarity">
    <text evidence="1">Belongs to the short-chain dehydrogenases/reductases (SDR) family.</text>
</comment>
<dbReference type="InterPro" id="IPR002347">
    <property type="entry name" value="SDR_fam"/>
</dbReference>
<dbReference type="FunFam" id="3.40.50.720:FF:000084">
    <property type="entry name" value="Short-chain dehydrogenase reductase"/>
    <property type="match status" value="1"/>
</dbReference>
<dbReference type="PRINTS" id="PR00081">
    <property type="entry name" value="GDHRDH"/>
</dbReference>
<evidence type="ECO:0000256" key="2">
    <source>
        <dbReference type="ARBA" id="ARBA00023002"/>
    </source>
</evidence>
<dbReference type="InterPro" id="IPR020904">
    <property type="entry name" value="Sc_DH/Rdtase_CS"/>
</dbReference>
<name>A0A382X9T2_9ZZZZ</name>
<keyword evidence="2" id="KW-0560">Oxidoreductase</keyword>
<evidence type="ECO:0000256" key="1">
    <source>
        <dbReference type="ARBA" id="ARBA00006484"/>
    </source>
</evidence>
<evidence type="ECO:0000313" key="5">
    <source>
        <dbReference type="EMBL" id="SVD67335.1"/>
    </source>
</evidence>
<dbReference type="GO" id="GO:0016491">
    <property type="term" value="F:oxidoreductase activity"/>
    <property type="evidence" value="ECO:0007669"/>
    <property type="project" value="UniProtKB-KW"/>
</dbReference>
<evidence type="ECO:0008006" key="6">
    <source>
        <dbReference type="Google" id="ProtNLM"/>
    </source>
</evidence>
<dbReference type="Pfam" id="PF00106">
    <property type="entry name" value="adh_short"/>
    <property type="match status" value="1"/>
</dbReference>
<accession>A0A382X9T2</accession>
<dbReference type="PRINTS" id="PR00080">
    <property type="entry name" value="SDRFAMILY"/>
</dbReference>
<dbReference type="GO" id="GO:0006629">
    <property type="term" value="P:lipid metabolic process"/>
    <property type="evidence" value="ECO:0007669"/>
    <property type="project" value="UniProtKB-KW"/>
</dbReference>